<accession>A0AAV4X931</accession>
<dbReference type="AlphaFoldDB" id="A0AAV4X931"/>
<protein>
    <submittedName>
        <fullName evidence="2">Uncharacterized protein</fullName>
    </submittedName>
</protein>
<evidence type="ECO:0000256" key="1">
    <source>
        <dbReference type="SAM" id="MobiDB-lite"/>
    </source>
</evidence>
<feature type="region of interest" description="Disordered" evidence="1">
    <location>
        <begin position="46"/>
        <end position="68"/>
    </location>
</feature>
<feature type="compositionally biased region" description="Basic and acidic residues" evidence="1">
    <location>
        <begin position="46"/>
        <end position="61"/>
    </location>
</feature>
<dbReference type="Proteomes" id="UP001054945">
    <property type="component" value="Unassembled WGS sequence"/>
</dbReference>
<sequence length="132" mass="15078">MRSGKRKNNLSSVFFSSENNGKAQRHGWGSVLSRCSITCSRRIKEEGKLNRKESCEEESRRASSSGNEITGDLRCNIQQLSRYTIASVVHDHHSSRKNHLVLKGISRTCNLHMEIIRRTSHIISTRLRNSEI</sequence>
<name>A0AAV4X931_CAEEX</name>
<comment type="caution">
    <text evidence="2">The sequence shown here is derived from an EMBL/GenBank/DDBJ whole genome shotgun (WGS) entry which is preliminary data.</text>
</comment>
<keyword evidence="3" id="KW-1185">Reference proteome</keyword>
<evidence type="ECO:0000313" key="2">
    <source>
        <dbReference type="EMBL" id="GIY91421.1"/>
    </source>
</evidence>
<reference evidence="2 3" key="1">
    <citation type="submission" date="2021-06" db="EMBL/GenBank/DDBJ databases">
        <title>Caerostris extrusa draft genome.</title>
        <authorList>
            <person name="Kono N."/>
            <person name="Arakawa K."/>
        </authorList>
    </citation>
    <scope>NUCLEOTIDE SEQUENCE [LARGE SCALE GENOMIC DNA]</scope>
</reference>
<proteinExistence type="predicted"/>
<evidence type="ECO:0000313" key="3">
    <source>
        <dbReference type="Proteomes" id="UP001054945"/>
    </source>
</evidence>
<dbReference type="EMBL" id="BPLR01000009">
    <property type="protein sequence ID" value="GIY91421.1"/>
    <property type="molecule type" value="Genomic_DNA"/>
</dbReference>
<organism evidence="2 3">
    <name type="scientific">Caerostris extrusa</name>
    <name type="common">Bark spider</name>
    <name type="synonym">Caerostris bankana</name>
    <dbReference type="NCBI Taxonomy" id="172846"/>
    <lineage>
        <taxon>Eukaryota</taxon>
        <taxon>Metazoa</taxon>
        <taxon>Ecdysozoa</taxon>
        <taxon>Arthropoda</taxon>
        <taxon>Chelicerata</taxon>
        <taxon>Arachnida</taxon>
        <taxon>Araneae</taxon>
        <taxon>Araneomorphae</taxon>
        <taxon>Entelegynae</taxon>
        <taxon>Araneoidea</taxon>
        <taxon>Araneidae</taxon>
        <taxon>Caerostris</taxon>
    </lineage>
</organism>
<gene>
    <name evidence="2" type="ORF">CEXT_323811</name>
</gene>